<dbReference type="Proteomes" id="UP000260795">
    <property type="component" value="Unassembled WGS sequence"/>
</dbReference>
<gene>
    <name evidence="1" type="ORF">DXC80_03605</name>
</gene>
<dbReference type="AlphaFoldDB" id="A0A3E4R8X9"/>
<reference evidence="1 2" key="1">
    <citation type="submission" date="2018-08" db="EMBL/GenBank/DDBJ databases">
        <title>A genome reference for cultivated species of the human gut microbiota.</title>
        <authorList>
            <person name="Zou Y."/>
            <person name="Xue W."/>
            <person name="Luo G."/>
        </authorList>
    </citation>
    <scope>NUCLEOTIDE SEQUENCE [LARGE SCALE GENOMIC DNA]</scope>
    <source>
        <strain evidence="1 2">TF08-13</strain>
    </source>
</reference>
<name>A0A3E4R8X9_BACUN</name>
<dbReference type="EMBL" id="QSRK01000004">
    <property type="protein sequence ID" value="RGL16269.1"/>
    <property type="molecule type" value="Genomic_DNA"/>
</dbReference>
<evidence type="ECO:0000313" key="2">
    <source>
        <dbReference type="Proteomes" id="UP000260795"/>
    </source>
</evidence>
<proteinExistence type="predicted"/>
<comment type="caution">
    <text evidence="1">The sequence shown here is derived from an EMBL/GenBank/DDBJ whole genome shotgun (WGS) entry which is preliminary data.</text>
</comment>
<dbReference type="RefSeq" id="WP_117680664.1">
    <property type="nucleotide sequence ID" value="NZ_QSRK01000004.1"/>
</dbReference>
<evidence type="ECO:0000313" key="1">
    <source>
        <dbReference type="EMBL" id="RGL16269.1"/>
    </source>
</evidence>
<accession>A0A3E4R8X9</accession>
<sequence length="186" mass="21115">MSNKLFPLLFTLERVENGYILTSKEEGGSLTKEAEFRKEVVIEDKINARIGQLLHLDKMNKEQPVVFYVEHVNENTYKSETEVEPDATMDAKLHFIHFNAPKKNDGTLVLHIKDTNQLEIYGAEAEAIAKANNLALLRSVKTPYLRFAASVEGKKALAAYCNGRLSLMEVTTSQISKWYSEHKIIE</sequence>
<protein>
    <submittedName>
        <fullName evidence="1">Uncharacterized protein</fullName>
    </submittedName>
</protein>
<organism evidence="1 2">
    <name type="scientific">Bacteroides uniformis</name>
    <dbReference type="NCBI Taxonomy" id="820"/>
    <lineage>
        <taxon>Bacteria</taxon>
        <taxon>Pseudomonadati</taxon>
        <taxon>Bacteroidota</taxon>
        <taxon>Bacteroidia</taxon>
        <taxon>Bacteroidales</taxon>
        <taxon>Bacteroidaceae</taxon>
        <taxon>Bacteroides</taxon>
    </lineage>
</organism>